<evidence type="ECO:0000256" key="1">
    <source>
        <dbReference type="SAM" id="Phobius"/>
    </source>
</evidence>
<keyword evidence="1" id="KW-0812">Transmembrane</keyword>
<accession>A0A5Z6FH10</accession>
<organism evidence="2">
    <name type="scientific">Salmonella enterica subsp. enterica serovar Uganda</name>
    <dbReference type="NCBI Taxonomy" id="487004"/>
    <lineage>
        <taxon>Bacteria</taxon>
        <taxon>Pseudomonadati</taxon>
        <taxon>Pseudomonadota</taxon>
        <taxon>Gammaproteobacteria</taxon>
        <taxon>Enterobacterales</taxon>
        <taxon>Enterobacteriaceae</taxon>
        <taxon>Salmonella</taxon>
    </lineage>
</organism>
<gene>
    <name evidence="2" type="ORF">A3114_01685</name>
</gene>
<feature type="transmembrane region" description="Helical" evidence="1">
    <location>
        <begin position="70"/>
        <end position="86"/>
    </location>
</feature>
<name>A0A5Z6FH10_SALET</name>
<evidence type="ECO:0000313" key="2">
    <source>
        <dbReference type="EMBL" id="ECS3486239.1"/>
    </source>
</evidence>
<protein>
    <submittedName>
        <fullName evidence="2">Uncharacterized protein</fullName>
    </submittedName>
</protein>
<keyword evidence="1" id="KW-1133">Transmembrane helix</keyword>
<dbReference type="AlphaFoldDB" id="A0A5Z6FH10"/>
<feature type="transmembrane region" description="Helical" evidence="1">
    <location>
        <begin position="40"/>
        <end position="64"/>
    </location>
</feature>
<proteinExistence type="predicted"/>
<sequence>MVAECTNVKLKSNLHRLLQNDTIRIYALKEQKMNRIVSKIIGVAAFLVFLYCSAELIFIVFGFIPFNASRILSDIVMILIMLYAFYKQKKLY</sequence>
<keyword evidence="1" id="KW-0472">Membrane</keyword>
<comment type="caution">
    <text evidence="2">The sequence shown here is derived from an EMBL/GenBank/DDBJ whole genome shotgun (WGS) entry which is preliminary data.</text>
</comment>
<dbReference type="EMBL" id="AAKJHL010000001">
    <property type="protein sequence ID" value="ECS3486239.1"/>
    <property type="molecule type" value="Genomic_DNA"/>
</dbReference>
<dbReference type="Proteomes" id="UP000839652">
    <property type="component" value="Unassembled WGS sequence"/>
</dbReference>
<reference evidence="2" key="1">
    <citation type="submission" date="2018-07" db="EMBL/GenBank/DDBJ databases">
        <authorList>
            <consortium name="NARMS: The National Antimicrobial Resistance Monitoring System"/>
        </authorList>
    </citation>
    <scope>NUCLEOTIDE SEQUENCE [LARGE SCALE GENOMIC DNA]</scope>
    <source>
        <strain evidence="2">CVM N57746F</strain>
    </source>
</reference>